<evidence type="ECO:0000313" key="5">
    <source>
        <dbReference type="Proteomes" id="UP000595460"/>
    </source>
</evidence>
<evidence type="ECO:0000313" key="4">
    <source>
        <dbReference type="EMBL" id="QQR37099.1"/>
    </source>
</evidence>
<dbReference type="SMART" id="SM00822">
    <property type="entry name" value="PKS_KR"/>
    <property type="match status" value="1"/>
</dbReference>
<keyword evidence="5" id="KW-1185">Reference proteome</keyword>
<dbReference type="InterPro" id="IPR002347">
    <property type="entry name" value="SDR_fam"/>
</dbReference>
<dbReference type="PRINTS" id="PR00081">
    <property type="entry name" value="GDHRDH"/>
</dbReference>
<evidence type="ECO:0000256" key="1">
    <source>
        <dbReference type="ARBA" id="ARBA00023002"/>
    </source>
</evidence>
<comment type="similarity">
    <text evidence="2">Belongs to the short-chain dehydrogenases/reductases (SDR) family.</text>
</comment>
<name>A0ABX7BYQ9_9HYPH</name>
<accession>A0ABX7BYQ9</accession>
<dbReference type="EMBL" id="CP068047">
    <property type="protein sequence ID" value="QQR37099.1"/>
    <property type="molecule type" value="Genomic_DNA"/>
</dbReference>
<dbReference type="InterPro" id="IPR020904">
    <property type="entry name" value="Sc_DH/Rdtase_CS"/>
</dbReference>
<evidence type="ECO:0000256" key="2">
    <source>
        <dbReference type="RuleBase" id="RU000363"/>
    </source>
</evidence>
<gene>
    <name evidence="4" type="ORF">JI749_05650</name>
</gene>
<dbReference type="PROSITE" id="PS00061">
    <property type="entry name" value="ADH_SHORT"/>
    <property type="match status" value="1"/>
</dbReference>
<keyword evidence="1" id="KW-0560">Oxidoreductase</keyword>
<dbReference type="Gene3D" id="3.40.50.720">
    <property type="entry name" value="NAD(P)-binding Rossmann-like Domain"/>
    <property type="match status" value="1"/>
</dbReference>
<dbReference type="SUPFAM" id="SSF51735">
    <property type="entry name" value="NAD(P)-binding Rossmann-fold domains"/>
    <property type="match status" value="1"/>
</dbReference>
<sequence length="253" mass="25494">MDISGKTAFVTGAASGLGAATARMLAGVGARVAILDRNAEKGEAVAKELGGQFFAVDVADAASADAAVNAAVAALGAPSVLVNCAGIGTAARIVGRDGPMPLDAFQKVVNVNLVGSFNMLRLCAHAMTLGAPDGNGQSGVIISTASVAAFEGQIGQAAYAASKGGIVALTLPAAREFARFGIRVLAIAPGLFLTPLLAELPQEAQDSLANAIPNPARLGRPEEFAALVLAMVENDYLNGEVVRLDGALRMQAK</sequence>
<protein>
    <submittedName>
        <fullName evidence="4">SDR family NAD(P)-dependent oxidoreductase</fullName>
    </submittedName>
</protein>
<dbReference type="PANTHER" id="PTHR43658:SF8">
    <property type="entry name" value="17-BETA-HYDROXYSTEROID DEHYDROGENASE 14-RELATED"/>
    <property type="match status" value="1"/>
</dbReference>
<feature type="domain" description="Ketoreductase" evidence="3">
    <location>
        <begin position="6"/>
        <end position="190"/>
    </location>
</feature>
<dbReference type="InterPro" id="IPR057326">
    <property type="entry name" value="KR_dom"/>
</dbReference>
<dbReference type="PANTHER" id="PTHR43658">
    <property type="entry name" value="SHORT-CHAIN DEHYDROGENASE/REDUCTASE"/>
    <property type="match status" value="1"/>
</dbReference>
<dbReference type="InterPro" id="IPR036291">
    <property type="entry name" value="NAD(P)-bd_dom_sf"/>
</dbReference>
<dbReference type="Proteomes" id="UP000595460">
    <property type="component" value="Chromosome"/>
</dbReference>
<dbReference type="Pfam" id="PF00106">
    <property type="entry name" value="adh_short"/>
    <property type="match status" value="1"/>
</dbReference>
<dbReference type="RefSeq" id="WP_201660515.1">
    <property type="nucleotide sequence ID" value="NZ_CP068047.1"/>
</dbReference>
<proteinExistence type="inferred from homology"/>
<reference evidence="4 5" key="1">
    <citation type="submission" date="2021-01" db="EMBL/GenBank/DDBJ databases">
        <title>Genome seq and assembly of Devosia sp. G19.</title>
        <authorList>
            <person name="Chhetri G."/>
        </authorList>
    </citation>
    <scope>NUCLEOTIDE SEQUENCE [LARGE SCALE GENOMIC DNA]</scope>
    <source>
        <strain evidence="4 5">G19</strain>
    </source>
</reference>
<evidence type="ECO:0000259" key="3">
    <source>
        <dbReference type="SMART" id="SM00822"/>
    </source>
</evidence>
<dbReference type="PRINTS" id="PR00080">
    <property type="entry name" value="SDRFAMILY"/>
</dbReference>
<organism evidence="4 5">
    <name type="scientific">Devosia oryziradicis</name>
    <dbReference type="NCBI Taxonomy" id="2801335"/>
    <lineage>
        <taxon>Bacteria</taxon>
        <taxon>Pseudomonadati</taxon>
        <taxon>Pseudomonadota</taxon>
        <taxon>Alphaproteobacteria</taxon>
        <taxon>Hyphomicrobiales</taxon>
        <taxon>Devosiaceae</taxon>
        <taxon>Devosia</taxon>
    </lineage>
</organism>